<proteinExistence type="predicted"/>
<accession>A0A9W9BQY4</accession>
<protein>
    <submittedName>
        <fullName evidence="1">Uncharacterized protein</fullName>
    </submittedName>
</protein>
<dbReference type="EMBL" id="JAPEUR010000044">
    <property type="protein sequence ID" value="KAJ4326151.1"/>
    <property type="molecule type" value="Genomic_DNA"/>
</dbReference>
<dbReference type="OrthoDB" id="103819at2759"/>
<evidence type="ECO:0000313" key="1">
    <source>
        <dbReference type="EMBL" id="KAJ4326151.1"/>
    </source>
</evidence>
<name>A0A9W9BQY4_9HYPO</name>
<dbReference type="Proteomes" id="UP001140502">
    <property type="component" value="Unassembled WGS sequence"/>
</dbReference>
<organism evidence="1 2">
    <name type="scientific">Fusarium piperis</name>
    <dbReference type="NCBI Taxonomy" id="1435070"/>
    <lineage>
        <taxon>Eukaryota</taxon>
        <taxon>Fungi</taxon>
        <taxon>Dikarya</taxon>
        <taxon>Ascomycota</taxon>
        <taxon>Pezizomycotina</taxon>
        <taxon>Sordariomycetes</taxon>
        <taxon>Hypocreomycetidae</taxon>
        <taxon>Hypocreales</taxon>
        <taxon>Nectriaceae</taxon>
        <taxon>Fusarium</taxon>
        <taxon>Fusarium solani species complex</taxon>
    </lineage>
</organism>
<reference evidence="1" key="1">
    <citation type="submission" date="2022-10" db="EMBL/GenBank/DDBJ databases">
        <title>Tapping the CABI collections for fungal endophytes: first genome assemblies for Collariella, Neodidymelliopsis, Ascochyta clinopodiicola, Didymella pomorum, Didymosphaeria variabile, Neocosmospora piperis and Neocucurbitaria cava.</title>
        <authorList>
            <person name="Hill R."/>
        </authorList>
    </citation>
    <scope>NUCLEOTIDE SEQUENCE</scope>
    <source>
        <strain evidence="1">IMI 366586</strain>
    </source>
</reference>
<comment type="caution">
    <text evidence="1">The sequence shown here is derived from an EMBL/GenBank/DDBJ whole genome shotgun (WGS) entry which is preliminary data.</text>
</comment>
<sequence>MWLAEYESLNHFTEYAIKVCGPGHSSEEEIIIANAGLYWLFLECAGVADNDATVLDFEAQATLCRDNLETVLAHLGFHVASTLNTAYALNMAVSSNARTRPIAFRR</sequence>
<keyword evidence="2" id="KW-1185">Reference proteome</keyword>
<gene>
    <name evidence="1" type="ORF">N0V84_003201</name>
</gene>
<dbReference type="AlphaFoldDB" id="A0A9W9BQY4"/>
<evidence type="ECO:0000313" key="2">
    <source>
        <dbReference type="Proteomes" id="UP001140502"/>
    </source>
</evidence>